<sequence>MKIVRKCDGLPLAVKVMGGLLSTRSRSEREWEAVLNHHAWSVVGLPKELDSRIYLSYEDLSSQQKQCFLYCSLFPKGTSILWRRVIPMWISEGFIQPHTDRSSSHDDQLEEIAAEHYQELITRNLIERQGTYRCTMHDVVRSFAEFIAREESVVVQDMQVAGGSNDSLVRRLSIGPTSLSVRTLFISSKIKSLVPELSLNSFSILRVLFIHGGDCDRLVGSICQLRHLRYLGLEDTNISRLPDDIDNMKFLQHIVVRGSVHLENLPRTIIQLVHLRTLDMYGLNPNVVIPKEFGGLRNLRLLGGFRVHMDMDGRWCSLEEIRPLSKLRRLTLHGLENVSASSLAEMARISSKEHLEYLELQWSNSACMELRDEIEKQQQQVVEEVLEKLCPPPRIHHLIIQGYFGRTLPNWMMVVEACAFKSLSLLRLQDLPCCTKLPDGLCRLPSLKVLDIIDAPAIKSVGSEFQASYSSSTVGGGVTASTSAAFPNLTHLYLKGLYKWEEWDWEEQTAGTMAMHALERLQIRKCKLSCFPPGLANNKRHALRELTLRELNNLTSVENFTSVVKLVVFDCPKLKRISGISRLHKIRIVRCPKLEVLQGVPVLDSIELEDGTIERLPGYLPCVNPRFLKLICSKELHDSIISGSSSECEKISHITKHDINYVEEDSDED</sequence>
<reference evidence="5" key="2">
    <citation type="submission" date="2015-07" db="EMBL/GenBank/DDBJ databases">
        <authorList>
            <person name="Noorani M."/>
        </authorList>
    </citation>
    <scope>NUCLEOTIDE SEQUENCE</scope>
    <source>
        <strain evidence="5">Yugu1</strain>
    </source>
</reference>
<dbReference type="InterPro" id="IPR032675">
    <property type="entry name" value="LRR_dom_sf"/>
</dbReference>
<dbReference type="OrthoDB" id="762143at2759"/>
<dbReference type="Gene3D" id="3.80.10.10">
    <property type="entry name" value="Ribonuclease Inhibitor"/>
    <property type="match status" value="1"/>
</dbReference>
<gene>
    <name evidence="5" type="ORF">SETIT_8G248800v2</name>
</gene>
<evidence type="ECO:0000313" key="6">
    <source>
        <dbReference type="EnsemblPlants" id="KQK95983"/>
    </source>
</evidence>
<dbReference type="eggNOG" id="KOG4658">
    <property type="taxonomic scope" value="Eukaryota"/>
</dbReference>
<keyword evidence="2" id="KW-0611">Plant defense</keyword>
<evidence type="ECO:0000259" key="3">
    <source>
        <dbReference type="Pfam" id="PF23559"/>
    </source>
</evidence>
<dbReference type="InterPro" id="IPR042197">
    <property type="entry name" value="Apaf_helical"/>
</dbReference>
<keyword evidence="1" id="KW-0677">Repeat</keyword>
<dbReference type="GO" id="GO:0042742">
    <property type="term" value="P:defense response to bacterium"/>
    <property type="evidence" value="ECO:0007669"/>
    <property type="project" value="UniProtKB-ARBA"/>
</dbReference>
<dbReference type="Gramene" id="KQK95983">
    <property type="protein sequence ID" value="KQK95983"/>
    <property type="gene ID" value="SETIT_026075mg"/>
</dbReference>
<reference evidence="5 7" key="1">
    <citation type="journal article" date="2012" name="Nat. Biotechnol.">
        <title>Reference genome sequence of the model plant Setaria.</title>
        <authorList>
            <person name="Bennetzen J.L."/>
            <person name="Schmutz J."/>
            <person name="Wang H."/>
            <person name="Percifield R."/>
            <person name="Hawkins J."/>
            <person name="Pontaroli A.C."/>
            <person name="Estep M."/>
            <person name="Feng L."/>
            <person name="Vaughn J.N."/>
            <person name="Grimwood J."/>
            <person name="Jenkins J."/>
            <person name="Barry K."/>
            <person name="Lindquist E."/>
            <person name="Hellsten U."/>
            <person name="Deshpande S."/>
            <person name="Wang X."/>
            <person name="Wu X."/>
            <person name="Mitros T."/>
            <person name="Triplett J."/>
            <person name="Yang X."/>
            <person name="Ye C.Y."/>
            <person name="Mauro-Herrera M."/>
            <person name="Wang L."/>
            <person name="Li P."/>
            <person name="Sharma M."/>
            <person name="Sharma R."/>
            <person name="Ronald P.C."/>
            <person name="Panaud O."/>
            <person name="Kellogg E.A."/>
            <person name="Brutnell T.P."/>
            <person name="Doust A.N."/>
            <person name="Tuskan G.A."/>
            <person name="Rokhsar D."/>
            <person name="Devos K.M."/>
        </authorList>
    </citation>
    <scope>NUCLEOTIDE SEQUENCE [LARGE SCALE GENOMIC DNA]</scope>
    <source>
        <strain evidence="7">cv. Yugu1</strain>
        <strain evidence="5">Yugu1</strain>
    </source>
</reference>
<reference evidence="6" key="3">
    <citation type="submission" date="2018-08" db="UniProtKB">
        <authorList>
            <consortium name="EnsemblPlants"/>
        </authorList>
    </citation>
    <scope>IDENTIFICATION</scope>
    <source>
        <strain evidence="6">Yugu1</strain>
    </source>
</reference>
<evidence type="ECO:0000313" key="7">
    <source>
        <dbReference type="Proteomes" id="UP000004995"/>
    </source>
</evidence>
<dbReference type="InterPro" id="IPR055414">
    <property type="entry name" value="LRR_R13L4/SHOC2-like"/>
</dbReference>
<organism evidence="6 7">
    <name type="scientific">Setaria italica</name>
    <name type="common">Foxtail millet</name>
    <name type="synonym">Panicum italicum</name>
    <dbReference type="NCBI Taxonomy" id="4555"/>
    <lineage>
        <taxon>Eukaryota</taxon>
        <taxon>Viridiplantae</taxon>
        <taxon>Streptophyta</taxon>
        <taxon>Embryophyta</taxon>
        <taxon>Tracheophyta</taxon>
        <taxon>Spermatophyta</taxon>
        <taxon>Magnoliopsida</taxon>
        <taxon>Liliopsida</taxon>
        <taxon>Poales</taxon>
        <taxon>Poaceae</taxon>
        <taxon>PACMAD clade</taxon>
        <taxon>Panicoideae</taxon>
        <taxon>Panicodae</taxon>
        <taxon>Paniceae</taxon>
        <taxon>Cenchrinae</taxon>
        <taxon>Setaria</taxon>
    </lineage>
</organism>
<dbReference type="GO" id="GO:0009626">
    <property type="term" value="P:plant-type hypersensitive response"/>
    <property type="evidence" value="ECO:0007669"/>
    <property type="project" value="UniProtKB-ARBA"/>
</dbReference>
<keyword evidence="7" id="KW-1185">Reference proteome</keyword>
<dbReference type="EnsemblPlants" id="KQK95983">
    <property type="protein sequence ID" value="KQK95983"/>
    <property type="gene ID" value="SETIT_026075mg"/>
</dbReference>
<evidence type="ECO:0000256" key="1">
    <source>
        <dbReference type="ARBA" id="ARBA00022737"/>
    </source>
</evidence>
<evidence type="ECO:0000313" key="5">
    <source>
        <dbReference type="EMBL" id="RCV39764.1"/>
    </source>
</evidence>
<dbReference type="Gene3D" id="1.10.8.430">
    <property type="entry name" value="Helical domain of apoptotic protease-activating factors"/>
    <property type="match status" value="1"/>
</dbReference>
<dbReference type="OMA" id="KWEEWDW"/>
<dbReference type="SUPFAM" id="SSF52058">
    <property type="entry name" value="L domain-like"/>
    <property type="match status" value="1"/>
</dbReference>
<dbReference type="InterPro" id="IPR027417">
    <property type="entry name" value="P-loop_NTPase"/>
</dbReference>
<name>K3ZHM3_SETIT</name>
<dbReference type="GO" id="GO:0002758">
    <property type="term" value="P:innate immune response-activating signaling pathway"/>
    <property type="evidence" value="ECO:0007669"/>
    <property type="project" value="UniProtKB-ARBA"/>
</dbReference>
<dbReference type="PANTHER" id="PTHR23155:SF1095">
    <property type="entry name" value="OS05G0250700 PROTEIN"/>
    <property type="match status" value="1"/>
</dbReference>
<dbReference type="SUPFAM" id="SSF52540">
    <property type="entry name" value="P-loop containing nucleoside triphosphate hydrolases"/>
    <property type="match status" value="1"/>
</dbReference>
<evidence type="ECO:0000259" key="4">
    <source>
        <dbReference type="Pfam" id="PF23598"/>
    </source>
</evidence>
<dbReference type="FunFam" id="1.10.10.10:FF:000322">
    <property type="entry name" value="Probable disease resistance protein At1g63360"/>
    <property type="match status" value="1"/>
</dbReference>
<proteinExistence type="predicted"/>
<dbReference type="AlphaFoldDB" id="K3ZHM3"/>
<feature type="domain" description="Disease resistance protein winged helix" evidence="3">
    <location>
        <begin position="73"/>
        <end position="144"/>
    </location>
</feature>
<dbReference type="EMBL" id="CM003535">
    <property type="protein sequence ID" value="RCV39764.1"/>
    <property type="molecule type" value="Genomic_DNA"/>
</dbReference>
<dbReference type="Pfam" id="PF23598">
    <property type="entry name" value="LRR_14"/>
    <property type="match status" value="1"/>
</dbReference>
<dbReference type="EMBL" id="AGNK02005274">
    <property type="status" value="NOT_ANNOTATED_CDS"/>
    <property type="molecule type" value="Genomic_DNA"/>
</dbReference>
<protein>
    <submittedName>
        <fullName evidence="5 6">Uncharacterized protein</fullName>
    </submittedName>
</protein>
<dbReference type="PANTHER" id="PTHR23155">
    <property type="entry name" value="DISEASE RESISTANCE PROTEIN RP"/>
    <property type="match status" value="1"/>
</dbReference>
<dbReference type="InterPro" id="IPR058922">
    <property type="entry name" value="WHD_DRP"/>
</dbReference>
<dbReference type="HOGENOM" id="CLU_000837_8_6_1"/>
<dbReference type="GO" id="GO:0043531">
    <property type="term" value="F:ADP binding"/>
    <property type="evidence" value="ECO:0007669"/>
    <property type="project" value="InterPro"/>
</dbReference>
<feature type="domain" description="Disease resistance R13L4/SHOC-2-like LRR" evidence="4">
    <location>
        <begin position="181"/>
        <end position="557"/>
    </location>
</feature>
<evidence type="ECO:0000256" key="2">
    <source>
        <dbReference type="ARBA" id="ARBA00022821"/>
    </source>
</evidence>
<accession>K3ZHM3</accession>
<dbReference type="Proteomes" id="UP000004995">
    <property type="component" value="Unassembled WGS sequence"/>
</dbReference>
<dbReference type="Gene3D" id="1.10.10.10">
    <property type="entry name" value="Winged helix-like DNA-binding domain superfamily/Winged helix DNA-binding domain"/>
    <property type="match status" value="1"/>
</dbReference>
<dbReference type="InterPro" id="IPR044974">
    <property type="entry name" value="Disease_R_plants"/>
</dbReference>
<dbReference type="InterPro" id="IPR036388">
    <property type="entry name" value="WH-like_DNA-bd_sf"/>
</dbReference>
<dbReference type="Pfam" id="PF23559">
    <property type="entry name" value="WHD_DRP"/>
    <property type="match status" value="1"/>
</dbReference>